<protein>
    <submittedName>
        <fullName evidence="1">Uncharacterized protein</fullName>
    </submittedName>
</protein>
<dbReference type="STRING" id="1777143.AWB82_01983"/>
<dbReference type="Proteomes" id="UP000054596">
    <property type="component" value="Unassembled WGS sequence"/>
</dbReference>
<reference evidence="1" key="1">
    <citation type="submission" date="2016-01" db="EMBL/GenBank/DDBJ databases">
        <authorList>
            <person name="Peeters C."/>
        </authorList>
    </citation>
    <scope>NUCLEOTIDE SEQUENCE [LARGE SCALE GENOMIC DNA]</scope>
    <source>
        <strain evidence="1">LMG 29325</strain>
    </source>
</reference>
<dbReference type="EMBL" id="FCOJ02000011">
    <property type="protein sequence ID" value="SAK54596.1"/>
    <property type="molecule type" value="Genomic_DNA"/>
</dbReference>
<evidence type="ECO:0000313" key="1">
    <source>
        <dbReference type="EMBL" id="SAK54596.1"/>
    </source>
</evidence>
<name>A0A158AAG2_9BURK</name>
<keyword evidence="2" id="KW-1185">Reference proteome</keyword>
<organism evidence="1 2">
    <name type="scientific">Caballeronia glebae</name>
    <dbReference type="NCBI Taxonomy" id="1777143"/>
    <lineage>
        <taxon>Bacteria</taxon>
        <taxon>Pseudomonadati</taxon>
        <taxon>Pseudomonadota</taxon>
        <taxon>Betaproteobacteria</taxon>
        <taxon>Burkholderiales</taxon>
        <taxon>Burkholderiaceae</taxon>
        <taxon>Caballeronia</taxon>
    </lineage>
</organism>
<dbReference type="RefSeq" id="WP_200818078.1">
    <property type="nucleotide sequence ID" value="NZ_FCOJ02000011.1"/>
</dbReference>
<dbReference type="AlphaFoldDB" id="A0A158AAG2"/>
<gene>
    <name evidence="1" type="ORF">AWB82_01983</name>
</gene>
<accession>A0A158AAG2</accession>
<comment type="caution">
    <text evidence="1">The sequence shown here is derived from an EMBL/GenBank/DDBJ whole genome shotgun (WGS) entry which is preliminary data.</text>
</comment>
<proteinExistence type="predicted"/>
<sequence>MDKLLKIAQDCGFSVVLEGRIGNQEYNSVSGPLQALEKFAEVIRDTALQEQPRQDE</sequence>
<evidence type="ECO:0000313" key="2">
    <source>
        <dbReference type="Proteomes" id="UP000054596"/>
    </source>
</evidence>